<evidence type="ECO:0000256" key="3">
    <source>
        <dbReference type="SAM" id="MobiDB-lite"/>
    </source>
</evidence>
<feature type="compositionally biased region" description="Basic and acidic residues" evidence="3">
    <location>
        <begin position="105"/>
        <end position="124"/>
    </location>
</feature>
<dbReference type="GO" id="GO:0005829">
    <property type="term" value="C:cytosol"/>
    <property type="evidence" value="ECO:0007669"/>
    <property type="project" value="TreeGrafter"/>
</dbReference>
<proteinExistence type="inferred from homology"/>
<reference evidence="4" key="1">
    <citation type="submission" date="2020-07" db="EMBL/GenBank/DDBJ databases">
        <authorList>
            <person name="Lin J."/>
        </authorList>
    </citation>
    <scope>NUCLEOTIDE SEQUENCE</scope>
</reference>
<protein>
    <submittedName>
        <fullName evidence="4">Uncharacterized protein</fullName>
    </submittedName>
</protein>
<dbReference type="EMBL" id="LR862143">
    <property type="protein sequence ID" value="CAD1823699.1"/>
    <property type="molecule type" value="Genomic_DNA"/>
</dbReference>
<accession>A0A6V7NYS1</accession>
<sequence length="173" mass="18309">MAEYRDEYGNRVPVVDQYGNPVSRVDEHGNPIRRDPTGTGGYGSMAATAATERAAATATEGGGHETTKERHGIVLHRSGSSSSSSSSSSEDDGQGGRRKKKKSLKDKIKEKLPGGHKNVDEHHQPTPTTATGEHGVAHTAPGATTTAATATAEGHHEKKGFMEKIKEKLPGHH</sequence>
<feature type="compositionally biased region" description="Low complexity" evidence="3">
    <location>
        <begin position="137"/>
        <end position="152"/>
    </location>
</feature>
<dbReference type="GO" id="GO:0009414">
    <property type="term" value="P:response to water deprivation"/>
    <property type="evidence" value="ECO:0007669"/>
    <property type="project" value="TreeGrafter"/>
</dbReference>
<dbReference type="AlphaFoldDB" id="A0A6V7NYS1"/>
<dbReference type="Pfam" id="PF00257">
    <property type="entry name" value="Dehydrin"/>
    <property type="match status" value="1"/>
</dbReference>
<feature type="compositionally biased region" description="Low complexity" evidence="3">
    <location>
        <begin position="46"/>
        <end position="59"/>
    </location>
</feature>
<comment type="similarity">
    <text evidence="1 2">Belongs to the plant dehydrin family.</text>
</comment>
<dbReference type="GO" id="GO:0009631">
    <property type="term" value="P:cold acclimation"/>
    <property type="evidence" value="ECO:0007669"/>
    <property type="project" value="TreeGrafter"/>
</dbReference>
<dbReference type="InterPro" id="IPR030513">
    <property type="entry name" value="Dehydrin_CS"/>
</dbReference>
<dbReference type="PANTHER" id="PTHR33346">
    <property type="entry name" value="DEHYDRIN XERO 2-RELATED"/>
    <property type="match status" value="1"/>
</dbReference>
<dbReference type="InterPro" id="IPR000167">
    <property type="entry name" value="Dehydrin"/>
</dbReference>
<name>A0A6V7NYS1_ANACO</name>
<gene>
    <name evidence="4" type="ORF">CB5_LOCUS6910</name>
</gene>
<evidence type="ECO:0000256" key="2">
    <source>
        <dbReference type="RuleBase" id="RU003995"/>
    </source>
</evidence>
<organism evidence="4">
    <name type="scientific">Ananas comosus var. bracteatus</name>
    <name type="common">red pineapple</name>
    <dbReference type="NCBI Taxonomy" id="296719"/>
    <lineage>
        <taxon>Eukaryota</taxon>
        <taxon>Viridiplantae</taxon>
        <taxon>Streptophyta</taxon>
        <taxon>Embryophyta</taxon>
        <taxon>Tracheophyta</taxon>
        <taxon>Spermatophyta</taxon>
        <taxon>Magnoliopsida</taxon>
        <taxon>Liliopsida</taxon>
        <taxon>Poales</taxon>
        <taxon>Bromeliaceae</taxon>
        <taxon>Bromelioideae</taxon>
        <taxon>Ananas</taxon>
    </lineage>
</organism>
<dbReference type="PANTHER" id="PTHR33346:SF42">
    <property type="entry name" value="DEHYDRIN XERO 1"/>
    <property type="match status" value="1"/>
</dbReference>
<feature type="region of interest" description="Disordered" evidence="3">
    <location>
        <begin position="1"/>
        <end position="158"/>
    </location>
</feature>
<evidence type="ECO:0000313" key="4">
    <source>
        <dbReference type="EMBL" id="CAD1823699.1"/>
    </source>
</evidence>
<dbReference type="GO" id="GO:0009737">
    <property type="term" value="P:response to abscisic acid"/>
    <property type="evidence" value="ECO:0007669"/>
    <property type="project" value="TreeGrafter"/>
</dbReference>
<feature type="compositionally biased region" description="Basic and acidic residues" evidence="3">
    <location>
        <begin position="62"/>
        <end position="72"/>
    </location>
</feature>
<feature type="compositionally biased region" description="Low complexity" evidence="3">
    <location>
        <begin position="78"/>
        <end position="88"/>
    </location>
</feature>
<dbReference type="PROSITE" id="PS00315">
    <property type="entry name" value="DEHYDRIN_1"/>
    <property type="match status" value="1"/>
</dbReference>
<feature type="compositionally biased region" description="Basic and acidic residues" evidence="3">
    <location>
        <begin position="24"/>
        <end position="36"/>
    </location>
</feature>
<dbReference type="PROSITE" id="PS00823">
    <property type="entry name" value="DEHYDRIN_2"/>
    <property type="match status" value="1"/>
</dbReference>
<evidence type="ECO:0000256" key="1">
    <source>
        <dbReference type="ARBA" id="ARBA00008403"/>
    </source>
</evidence>